<feature type="domain" description="D-serine dehydratase-like" evidence="4">
    <location>
        <begin position="280"/>
        <end position="385"/>
    </location>
</feature>
<dbReference type="Pfam" id="PF01168">
    <property type="entry name" value="Ala_racemase_N"/>
    <property type="match status" value="1"/>
</dbReference>
<dbReference type="InterPro" id="IPR029066">
    <property type="entry name" value="PLP-binding_barrel"/>
</dbReference>
<dbReference type="PANTHER" id="PTHR28004:SF2">
    <property type="entry name" value="D-SERINE DEHYDRATASE"/>
    <property type="match status" value="1"/>
</dbReference>
<dbReference type="SMART" id="SM01119">
    <property type="entry name" value="D-ser_dehydrat"/>
    <property type="match status" value="1"/>
</dbReference>
<comment type="similarity">
    <text evidence="1">Belongs to the DSD1 family.</text>
</comment>
<dbReference type="Proteomes" id="UP000198614">
    <property type="component" value="Unassembled WGS sequence"/>
</dbReference>
<organism evidence="5 6">
    <name type="scientific">Streptomyces griseoaurantiacus</name>
    <dbReference type="NCBI Taxonomy" id="68213"/>
    <lineage>
        <taxon>Bacteria</taxon>
        <taxon>Bacillati</taxon>
        <taxon>Actinomycetota</taxon>
        <taxon>Actinomycetes</taxon>
        <taxon>Kitasatosporales</taxon>
        <taxon>Streptomycetaceae</taxon>
        <taxon>Streptomyces</taxon>
        <taxon>Streptomyces aurantiacus group</taxon>
    </lineage>
</organism>
<evidence type="ECO:0000313" key="5">
    <source>
        <dbReference type="EMBL" id="SDG82885.1"/>
    </source>
</evidence>
<accession>A0A1G7XF36</accession>
<dbReference type="Gene3D" id="3.20.20.10">
    <property type="entry name" value="Alanine racemase"/>
    <property type="match status" value="1"/>
</dbReference>
<dbReference type="EMBL" id="FNAX01000031">
    <property type="protein sequence ID" value="SDG82885.1"/>
    <property type="molecule type" value="Genomic_DNA"/>
</dbReference>
<evidence type="ECO:0000313" key="6">
    <source>
        <dbReference type="Proteomes" id="UP000198614"/>
    </source>
</evidence>
<keyword evidence="2" id="KW-0456">Lyase</keyword>
<dbReference type="GO" id="GO:0036088">
    <property type="term" value="P:D-serine catabolic process"/>
    <property type="evidence" value="ECO:0007669"/>
    <property type="project" value="TreeGrafter"/>
</dbReference>
<dbReference type="Pfam" id="PF14031">
    <property type="entry name" value="D-ser_dehydrat"/>
    <property type="match status" value="1"/>
</dbReference>
<feature type="compositionally biased region" description="Low complexity" evidence="3">
    <location>
        <begin position="11"/>
        <end position="20"/>
    </location>
</feature>
<dbReference type="GO" id="GO:0008721">
    <property type="term" value="F:D-serine ammonia-lyase activity"/>
    <property type="evidence" value="ECO:0007669"/>
    <property type="project" value="TreeGrafter"/>
</dbReference>
<evidence type="ECO:0000256" key="3">
    <source>
        <dbReference type="SAM" id="MobiDB-lite"/>
    </source>
</evidence>
<dbReference type="InterPro" id="IPR001608">
    <property type="entry name" value="Ala_racemase_N"/>
</dbReference>
<evidence type="ECO:0000259" key="4">
    <source>
        <dbReference type="SMART" id="SM01119"/>
    </source>
</evidence>
<protein>
    <submittedName>
        <fullName evidence="5">D-serine deaminase, pyridoxal phosphate-dependent</fullName>
    </submittedName>
</protein>
<proteinExistence type="inferred from homology"/>
<dbReference type="InterPro" id="IPR051466">
    <property type="entry name" value="D-amino_acid_metab_enzyme"/>
</dbReference>
<dbReference type="SUPFAM" id="SSF51419">
    <property type="entry name" value="PLP-binding barrel"/>
    <property type="match status" value="1"/>
</dbReference>
<dbReference type="InterPro" id="IPR026956">
    <property type="entry name" value="D-ser_dehydrat-like_dom"/>
</dbReference>
<dbReference type="Gene3D" id="2.40.37.20">
    <property type="entry name" value="D-serine dehydratase-like domain"/>
    <property type="match status" value="1"/>
</dbReference>
<sequence length="406" mass="42829">MKRPDILTVNTTAATPGPHPATARTLTLAEPDTPFAVVDVHRVLRNAERLARRAERLGVVLRPHVKTAKSLDVAALLRDPSGAPCPVTVSTLAEAEAFADGGHTDLTYAVGIAPHKLPRVLALLRRGVRLRVLLDSGAQAEAVAEAARGAGLAIPAQIEIDCDGHRGGLRPEDPALTDIGRVLHEAGCLDGVLAHAGESYFATTPEARRRAAEQERDAAVTAAERLRAAGLPVPVVSVGSTPTAHAAEDLGGVTELRAGNYVFFDLVMAGLGVCRVDDLALSVVVTVIGHRPELGRILTDGGWMAMSRDRGTARQAQDQGYGLVTDLDGRLLPGLVMTDASQEHGILTAREGTDLPELPLGTRLRILPNHACATAAQHRGYHVVDSSRTGTGAPEAVAYWPRVTGW</sequence>
<feature type="region of interest" description="Disordered" evidence="3">
    <location>
        <begin position="1"/>
        <end position="20"/>
    </location>
</feature>
<evidence type="ECO:0000256" key="2">
    <source>
        <dbReference type="ARBA" id="ARBA00023239"/>
    </source>
</evidence>
<name>A0A1G7XF36_9ACTN</name>
<gene>
    <name evidence="5" type="ORF">SAMN05216260_13131</name>
</gene>
<dbReference type="InterPro" id="IPR042208">
    <property type="entry name" value="D-ser_dehydrat-like_sf"/>
</dbReference>
<dbReference type="PANTHER" id="PTHR28004">
    <property type="entry name" value="ZGC:162816-RELATED"/>
    <property type="match status" value="1"/>
</dbReference>
<reference evidence="5 6" key="1">
    <citation type="submission" date="2016-10" db="EMBL/GenBank/DDBJ databases">
        <authorList>
            <person name="de Groot N.N."/>
        </authorList>
    </citation>
    <scope>NUCLEOTIDE SEQUENCE [LARGE SCALE GENOMIC DNA]</scope>
    <source>
        <strain evidence="5 6">CGMCC 4.1859</strain>
    </source>
</reference>
<evidence type="ECO:0000256" key="1">
    <source>
        <dbReference type="ARBA" id="ARBA00005323"/>
    </source>
</evidence>
<dbReference type="AlphaFoldDB" id="A0A1G7XF36"/>
<dbReference type="OrthoDB" id="9811417at2"/>